<sequence>MMKPVVEEAILTRLLGKGTSLLLSKEVAACVVVGGAFVGWRCRKKVIPLKRRPRTAQESARQLETARPDSEELPLTFPKSQCYIGEIVDGSLVVDACAVVMGTADFCFLVMPEHVWIATKRVWARGKQHQVELTYKRGTDDEINLATDLMAIRISPKEMSTIGVSFQGITHYIPEFGVFSRIVGCDDRGSYGKVNHDSRVFGRVVYDGTTHKGYSGGAYVANNQIAGIHTQGGAKVNSGYSSCFTWAVLGHYIRTKLKATVQLDEEELEDTEDYLRKAFQKRKRVRVDRSWPDPHEVRVMIDGRYAVVAKEKMREAFGMDWEDNVDSTGNYQAPWRSSMGYSDMESKSSGETPHSTHPGVSSALERSQDQARQSLQNSITLSGKDYVTYLEWMSARMAKQASNLAKAKKEGNDRSSLLSQGPAMSILENRATTSASLPV</sequence>
<feature type="region of interest" description="Disordered" evidence="2">
    <location>
        <begin position="404"/>
        <end position="439"/>
    </location>
</feature>
<organism evidence="3">
    <name type="scientific">Riboviria sp</name>
    <dbReference type="NCBI Taxonomy" id="2585031"/>
    <lineage>
        <taxon>Viruses</taxon>
        <taxon>Riboviria</taxon>
    </lineage>
</organism>
<accession>A0A8K1U4M5</accession>
<name>A0A8K1U4M5_9VIRU</name>
<evidence type="ECO:0008006" key="4">
    <source>
        <dbReference type="Google" id="ProtNLM"/>
    </source>
</evidence>
<dbReference type="GO" id="GO:0016787">
    <property type="term" value="F:hydrolase activity"/>
    <property type="evidence" value="ECO:0007669"/>
    <property type="project" value="UniProtKB-KW"/>
</dbReference>
<feature type="compositionally biased region" description="Polar residues" evidence="2">
    <location>
        <begin position="430"/>
        <end position="439"/>
    </location>
</feature>
<evidence type="ECO:0000256" key="2">
    <source>
        <dbReference type="SAM" id="MobiDB-lite"/>
    </source>
</evidence>
<proteinExistence type="predicted"/>
<evidence type="ECO:0000313" key="3">
    <source>
        <dbReference type="EMBL" id="UGO57560.1"/>
    </source>
</evidence>
<dbReference type="InterPro" id="IPR009003">
    <property type="entry name" value="Peptidase_S1_PA"/>
</dbReference>
<feature type="compositionally biased region" description="Polar residues" evidence="2">
    <location>
        <begin position="347"/>
        <end position="359"/>
    </location>
</feature>
<keyword evidence="1" id="KW-0378">Hydrolase</keyword>
<protein>
    <recommendedName>
        <fullName evidence="4">Serine protease</fullName>
    </recommendedName>
</protein>
<evidence type="ECO:0000256" key="1">
    <source>
        <dbReference type="ARBA" id="ARBA00022801"/>
    </source>
</evidence>
<dbReference type="EMBL" id="MW239503">
    <property type="protein sequence ID" value="UGO57560.1"/>
    <property type="molecule type" value="Genomic_RNA"/>
</dbReference>
<dbReference type="SUPFAM" id="SSF50494">
    <property type="entry name" value="Trypsin-like serine proteases"/>
    <property type="match status" value="1"/>
</dbReference>
<feature type="region of interest" description="Disordered" evidence="2">
    <location>
        <begin position="332"/>
        <end position="376"/>
    </location>
</feature>
<reference evidence="3" key="1">
    <citation type="submission" date="2020-11" db="EMBL/GenBank/DDBJ databases">
        <title>RNA virus dark matter in the feces of wild birds.</title>
        <authorList>
            <person name="Lu X."/>
            <person name="Yang X.S."/>
            <person name="Zhang W."/>
        </authorList>
    </citation>
    <scope>NUCLEOTIDE SEQUENCE</scope>
    <source>
        <strain evidence="3">SiberianBlueRobin121con28</strain>
    </source>
</reference>